<accession>A0A099JV86</accession>
<dbReference type="STRING" id="1001240.GY21_00845"/>
<keyword evidence="1" id="KW-1133">Transmembrane helix</keyword>
<name>A0A099JV86_9MICO</name>
<organism evidence="2 3">
    <name type="scientific">Cryobacterium roopkundense</name>
    <dbReference type="NCBI Taxonomy" id="1001240"/>
    <lineage>
        <taxon>Bacteria</taxon>
        <taxon>Bacillati</taxon>
        <taxon>Actinomycetota</taxon>
        <taxon>Actinomycetes</taxon>
        <taxon>Micrococcales</taxon>
        <taxon>Microbacteriaceae</taxon>
        <taxon>Cryobacterium</taxon>
    </lineage>
</organism>
<dbReference type="EMBL" id="JPXF01000002">
    <property type="protein sequence ID" value="KGJ82349.1"/>
    <property type="molecule type" value="Genomic_DNA"/>
</dbReference>
<gene>
    <name evidence="2" type="ORF">GY21_00845</name>
</gene>
<evidence type="ECO:0000256" key="1">
    <source>
        <dbReference type="SAM" id="Phobius"/>
    </source>
</evidence>
<feature type="transmembrane region" description="Helical" evidence="1">
    <location>
        <begin position="15"/>
        <end position="40"/>
    </location>
</feature>
<proteinExistence type="predicted"/>
<keyword evidence="1" id="KW-0812">Transmembrane</keyword>
<sequence length="83" mass="8540">MTVSPSSSARLADAGFGLIEIAVSMFLLALLAVAFLPFLVQGVRQSSANGTLATGTQLVNKEMENAPCPDHVHGPHGVDVHGA</sequence>
<dbReference type="Proteomes" id="UP000029864">
    <property type="component" value="Unassembled WGS sequence"/>
</dbReference>
<protein>
    <submittedName>
        <fullName evidence="2">Uncharacterized protein</fullName>
    </submittedName>
</protein>
<keyword evidence="3" id="KW-1185">Reference proteome</keyword>
<dbReference type="AlphaFoldDB" id="A0A099JV86"/>
<evidence type="ECO:0000313" key="3">
    <source>
        <dbReference type="Proteomes" id="UP000029864"/>
    </source>
</evidence>
<evidence type="ECO:0000313" key="2">
    <source>
        <dbReference type="EMBL" id="KGJ82349.1"/>
    </source>
</evidence>
<comment type="caution">
    <text evidence="2">The sequence shown here is derived from an EMBL/GenBank/DDBJ whole genome shotgun (WGS) entry which is preliminary data.</text>
</comment>
<keyword evidence="1" id="KW-0472">Membrane</keyword>
<dbReference type="RefSeq" id="WP_035834593.1">
    <property type="nucleotide sequence ID" value="NZ_JPXF01000002.1"/>
</dbReference>
<reference evidence="2 3" key="1">
    <citation type="submission" date="2014-08" db="EMBL/GenBank/DDBJ databases">
        <authorList>
            <person name="Sisinthy S."/>
        </authorList>
    </citation>
    <scope>NUCLEOTIDE SEQUENCE [LARGE SCALE GENOMIC DNA]</scope>
    <source>
        <strain evidence="2 3">RuG17</strain>
    </source>
</reference>